<keyword evidence="2" id="KW-0479">Metal-binding</keyword>
<dbReference type="InterPro" id="IPR002678">
    <property type="entry name" value="DUF34/NIF3"/>
</dbReference>
<dbReference type="Pfam" id="PF01784">
    <property type="entry name" value="DUF34_NIF3"/>
    <property type="match status" value="1"/>
</dbReference>
<dbReference type="RefSeq" id="WP_170020912.1">
    <property type="nucleotide sequence ID" value="NZ_JABCSC020000001.1"/>
</dbReference>
<evidence type="ECO:0000256" key="2">
    <source>
        <dbReference type="ARBA" id="ARBA00022723"/>
    </source>
</evidence>
<dbReference type="SUPFAM" id="SSF102705">
    <property type="entry name" value="NIF3 (NGG1p interacting factor 3)-like"/>
    <property type="match status" value="1"/>
</dbReference>
<dbReference type="InterPro" id="IPR036069">
    <property type="entry name" value="DUF34/NIF3_sf"/>
</dbReference>
<dbReference type="EMBL" id="JABCSC020000001">
    <property type="protein sequence ID" value="NSL54403.1"/>
    <property type="molecule type" value="Genomic_DNA"/>
</dbReference>
<organism evidence="3 4">
    <name type="scientific">Uliginosibacterium aquaticum</name>
    <dbReference type="NCBI Taxonomy" id="2731212"/>
    <lineage>
        <taxon>Bacteria</taxon>
        <taxon>Pseudomonadati</taxon>
        <taxon>Pseudomonadota</taxon>
        <taxon>Betaproteobacteria</taxon>
        <taxon>Rhodocyclales</taxon>
        <taxon>Zoogloeaceae</taxon>
        <taxon>Uliginosibacterium</taxon>
    </lineage>
</organism>
<dbReference type="PANTHER" id="PTHR13799:SF14">
    <property type="entry name" value="GTP CYCLOHYDROLASE 1 TYPE 2 HOMOLOG"/>
    <property type="match status" value="1"/>
</dbReference>
<sequence length="248" mass="27238">MDRQELQSILDTLLECGRFNDYCPNGLQVEGRAGIARVVCGVTASRALIERAIALQADAIIVHHGWFWKSEDPRVTGIRRQRLGLLLAHDINLFGYHLPLDAHPVLGNNVQLARVLGWQVESPCAEQSLVLLGSLPHAMPAGEVARSVAARLAREPLLIAEPQRVVRRVAWCTGGAQSYFEHAIAAGVDLFLSGEISEQTVHLARETGVAYLAAGHHATERYGVQALATWLQREHELEAIFVDIDNPV</sequence>
<protein>
    <submittedName>
        <fullName evidence="3">Nif3-like dinuclear metal center hexameric protein</fullName>
    </submittedName>
</protein>
<dbReference type="Gene3D" id="3.40.1390.30">
    <property type="entry name" value="NIF3 (NGG1p interacting factor 3)-like"/>
    <property type="match status" value="2"/>
</dbReference>
<gene>
    <name evidence="3" type="ORF">HJ583_005130</name>
</gene>
<reference evidence="3 4" key="1">
    <citation type="submission" date="2020-06" db="EMBL/GenBank/DDBJ databases">
        <title>Draft genome of Uliginosibacterium sp. IMCC34675.</title>
        <authorList>
            <person name="Song J."/>
        </authorList>
    </citation>
    <scope>NUCLEOTIDE SEQUENCE [LARGE SCALE GENOMIC DNA]</scope>
    <source>
        <strain evidence="3 4">IMCC34675</strain>
    </source>
</reference>
<evidence type="ECO:0000313" key="3">
    <source>
        <dbReference type="EMBL" id="NSL54403.1"/>
    </source>
</evidence>
<name>A0ABX2IF41_9RHOO</name>
<dbReference type="NCBIfam" id="TIGR00486">
    <property type="entry name" value="YbgI_SA1388"/>
    <property type="match status" value="1"/>
</dbReference>
<dbReference type="Proteomes" id="UP000778523">
    <property type="component" value="Unassembled WGS sequence"/>
</dbReference>
<proteinExistence type="inferred from homology"/>
<comment type="caution">
    <text evidence="3">The sequence shown here is derived from an EMBL/GenBank/DDBJ whole genome shotgun (WGS) entry which is preliminary data.</text>
</comment>
<dbReference type="PANTHER" id="PTHR13799">
    <property type="entry name" value="NGG1 INTERACTING FACTOR 3"/>
    <property type="match status" value="1"/>
</dbReference>
<evidence type="ECO:0000313" key="4">
    <source>
        <dbReference type="Proteomes" id="UP000778523"/>
    </source>
</evidence>
<keyword evidence="4" id="KW-1185">Reference proteome</keyword>
<comment type="similarity">
    <text evidence="1">Belongs to the GTP cyclohydrolase I type 2/NIF3 family.</text>
</comment>
<accession>A0ABX2IF41</accession>
<evidence type="ECO:0000256" key="1">
    <source>
        <dbReference type="ARBA" id="ARBA00006964"/>
    </source>
</evidence>